<dbReference type="PANTHER" id="PTHR30535">
    <property type="entry name" value="VITAMIN B12-BINDING PROTEIN"/>
    <property type="match status" value="1"/>
</dbReference>
<protein>
    <submittedName>
        <fullName evidence="3">Hemin ABC transporter substrate-binding protein</fullName>
    </submittedName>
</protein>
<proteinExistence type="predicted"/>
<reference evidence="3 4" key="1">
    <citation type="submission" date="2019-03" db="EMBL/GenBank/DDBJ databases">
        <title>Sapientia aquatica gen. nov., sp. nov., isolated from a crater lake.</title>
        <authorList>
            <person name="Felfoldi T."/>
            <person name="Szabo A."/>
            <person name="Toth E."/>
            <person name="Schumann P."/>
            <person name="Keki Z."/>
            <person name="Marialigeti K."/>
            <person name="Mathe I."/>
        </authorList>
    </citation>
    <scope>NUCLEOTIDE SEQUENCE [LARGE SCALE GENOMIC DNA]</scope>
    <source>
        <strain evidence="3 4">SA-152</strain>
    </source>
</reference>
<evidence type="ECO:0000313" key="3">
    <source>
        <dbReference type="EMBL" id="TDK65324.1"/>
    </source>
</evidence>
<dbReference type="CDD" id="cd01149">
    <property type="entry name" value="HutB"/>
    <property type="match status" value="1"/>
</dbReference>
<evidence type="ECO:0000313" key="4">
    <source>
        <dbReference type="Proteomes" id="UP000294829"/>
    </source>
</evidence>
<dbReference type="InterPro" id="IPR054828">
    <property type="entry name" value="Vit_B12_bind_prot"/>
</dbReference>
<keyword evidence="4" id="KW-1185">Reference proteome</keyword>
<keyword evidence="1" id="KW-0732">Signal</keyword>
<evidence type="ECO:0000256" key="1">
    <source>
        <dbReference type="ARBA" id="ARBA00022729"/>
    </source>
</evidence>
<dbReference type="InterPro" id="IPR002491">
    <property type="entry name" value="ABC_transptr_periplasmic_BD"/>
</dbReference>
<dbReference type="Proteomes" id="UP000294829">
    <property type="component" value="Unassembled WGS sequence"/>
</dbReference>
<evidence type="ECO:0000259" key="2">
    <source>
        <dbReference type="PROSITE" id="PS50983"/>
    </source>
</evidence>
<dbReference type="PROSITE" id="PS50983">
    <property type="entry name" value="FE_B12_PBP"/>
    <property type="match status" value="1"/>
</dbReference>
<accession>A0A4R5W2L7</accession>
<dbReference type="SUPFAM" id="SSF53807">
    <property type="entry name" value="Helical backbone' metal receptor"/>
    <property type="match status" value="1"/>
</dbReference>
<dbReference type="RefSeq" id="WP_133329175.1">
    <property type="nucleotide sequence ID" value="NZ_SMYL01000006.1"/>
</dbReference>
<dbReference type="InterPro" id="IPR050902">
    <property type="entry name" value="ABC_Transporter_SBP"/>
</dbReference>
<comment type="caution">
    <text evidence="3">The sequence shown here is derived from an EMBL/GenBank/DDBJ whole genome shotgun (WGS) entry which is preliminary data.</text>
</comment>
<organism evidence="3 4">
    <name type="scientific">Sapientia aquatica</name>
    <dbReference type="NCBI Taxonomy" id="1549640"/>
    <lineage>
        <taxon>Bacteria</taxon>
        <taxon>Pseudomonadati</taxon>
        <taxon>Pseudomonadota</taxon>
        <taxon>Betaproteobacteria</taxon>
        <taxon>Burkholderiales</taxon>
        <taxon>Oxalobacteraceae</taxon>
        <taxon>Sapientia</taxon>
    </lineage>
</organism>
<dbReference type="NCBIfam" id="NF038402">
    <property type="entry name" value="TroA_like"/>
    <property type="match status" value="1"/>
</dbReference>
<dbReference type="Pfam" id="PF01497">
    <property type="entry name" value="Peripla_BP_2"/>
    <property type="match status" value="1"/>
</dbReference>
<dbReference type="PANTHER" id="PTHR30535:SF4">
    <property type="entry name" value="HEMIN-BINDING PERIPLASMIC PROTEIN HMUT"/>
    <property type="match status" value="1"/>
</dbReference>
<dbReference type="Gene3D" id="3.40.50.1980">
    <property type="entry name" value="Nitrogenase molybdenum iron protein domain"/>
    <property type="match status" value="2"/>
</dbReference>
<dbReference type="OrthoDB" id="9797736at2"/>
<sequence length="305" mass="32559">MRKLSDQAVHSDLACPARRAVICKFGAMTSALLLGQSRLAHAVALQRLVSIGGSLTEIIFALQAQAQIVGVDTTSDFPSAAQKLPNVGYTRTLSAEGILALAPSMIIATEDAGPPAVIAQLSAAGIPVHVLRANHRFEGLLERVYRVGELTGHTQEAKQLTQTLGDDWQKTQVNLIDHKKRRVLFILSHNANQMMVAGKNTSAHAVVEYAGACNAMAEFNGYKPLTPEALVAEQPDIILMTESGLSAIGGMKGLLNTPGFAQTPAGRQRRILAFDTMYLLGFGPRLPAAVKALNNAITQIMSKSE</sequence>
<dbReference type="AlphaFoldDB" id="A0A4R5W2L7"/>
<feature type="domain" description="Fe/B12 periplasmic-binding" evidence="2">
    <location>
        <begin position="47"/>
        <end position="305"/>
    </location>
</feature>
<name>A0A4R5W2L7_9BURK</name>
<gene>
    <name evidence="3" type="ORF">E2I14_12955</name>
</gene>
<dbReference type="EMBL" id="SMYL01000006">
    <property type="protein sequence ID" value="TDK65324.1"/>
    <property type="molecule type" value="Genomic_DNA"/>
</dbReference>